<reference evidence="3" key="2">
    <citation type="journal article" date="2021" name="Microbiome">
        <title>Successional dynamics and alternative stable states in a saline activated sludge microbial community over 9 years.</title>
        <authorList>
            <person name="Wang Y."/>
            <person name="Ye J."/>
            <person name="Ju F."/>
            <person name="Liu L."/>
            <person name="Boyd J.A."/>
            <person name="Deng Y."/>
            <person name="Parks D.H."/>
            <person name="Jiang X."/>
            <person name="Yin X."/>
            <person name="Woodcroft B.J."/>
            <person name="Tyson G.W."/>
            <person name="Hugenholtz P."/>
            <person name="Polz M.F."/>
            <person name="Zhang T."/>
        </authorList>
    </citation>
    <scope>NUCLEOTIDE SEQUENCE</scope>
    <source>
        <strain evidence="3">HKST-UBA14</strain>
    </source>
</reference>
<reference evidence="3" key="1">
    <citation type="submission" date="2020-04" db="EMBL/GenBank/DDBJ databases">
        <authorList>
            <person name="Zhang T."/>
        </authorList>
    </citation>
    <scope>NUCLEOTIDE SEQUENCE</scope>
    <source>
        <strain evidence="3">HKST-UBA14</strain>
    </source>
</reference>
<evidence type="ECO:0000313" key="3">
    <source>
        <dbReference type="EMBL" id="MCA9383327.1"/>
    </source>
</evidence>
<protein>
    <recommendedName>
        <fullName evidence="2">RNA 2',3'-cyclic phosphodiesterase</fullName>
        <shortName evidence="2">RNA 2',3'-CPDase</shortName>
        <ecNumber evidence="2">3.1.4.58</ecNumber>
    </recommendedName>
</protein>
<dbReference type="EC" id="3.1.4.58" evidence="2"/>
<organism evidence="3 4">
    <name type="scientific">Candidatus Dojkabacteria bacterium</name>
    <dbReference type="NCBI Taxonomy" id="2099670"/>
    <lineage>
        <taxon>Bacteria</taxon>
        <taxon>Candidatus Dojkabacteria</taxon>
    </lineage>
</organism>
<dbReference type="EMBL" id="JAGQLK010000055">
    <property type="protein sequence ID" value="MCA9383327.1"/>
    <property type="molecule type" value="Genomic_DNA"/>
</dbReference>
<gene>
    <name evidence="3" type="primary">thpR</name>
    <name evidence="3" type="ORF">KC909_03100</name>
</gene>
<comment type="similarity">
    <text evidence="2">Belongs to the 2H phosphoesterase superfamily. ThpR family.</text>
</comment>
<keyword evidence="1 2" id="KW-0378">Hydrolase</keyword>
<dbReference type="SUPFAM" id="SSF55144">
    <property type="entry name" value="LigT-like"/>
    <property type="match status" value="1"/>
</dbReference>
<evidence type="ECO:0000256" key="2">
    <source>
        <dbReference type="HAMAP-Rule" id="MF_01940"/>
    </source>
</evidence>
<name>A0A955L5P1_9BACT</name>
<comment type="catalytic activity">
    <reaction evidence="2">
        <text>a 3'-end 2',3'-cyclophospho-ribonucleotide-RNA + H2O = a 3'-end 2'-phospho-ribonucleotide-RNA + H(+)</text>
        <dbReference type="Rhea" id="RHEA:11828"/>
        <dbReference type="Rhea" id="RHEA-COMP:10464"/>
        <dbReference type="Rhea" id="RHEA-COMP:17353"/>
        <dbReference type="ChEBI" id="CHEBI:15377"/>
        <dbReference type="ChEBI" id="CHEBI:15378"/>
        <dbReference type="ChEBI" id="CHEBI:83064"/>
        <dbReference type="ChEBI" id="CHEBI:173113"/>
        <dbReference type="EC" id="3.1.4.58"/>
    </reaction>
</comment>
<dbReference type="HAMAP" id="MF_01940">
    <property type="entry name" value="RNA_CPDase"/>
    <property type="match status" value="1"/>
</dbReference>
<dbReference type="NCBIfam" id="TIGR02258">
    <property type="entry name" value="2_5_ligase"/>
    <property type="match status" value="1"/>
</dbReference>
<feature type="short sequence motif" description="HXTX 1" evidence="2">
    <location>
        <begin position="46"/>
        <end position="49"/>
    </location>
</feature>
<dbReference type="GO" id="GO:0008664">
    <property type="term" value="F:RNA 2',3'-cyclic 3'-phosphodiesterase activity"/>
    <property type="evidence" value="ECO:0007669"/>
    <property type="project" value="UniProtKB-EC"/>
</dbReference>
<dbReference type="PANTHER" id="PTHR35561">
    <property type="entry name" value="RNA 2',3'-CYCLIC PHOSPHODIESTERASE"/>
    <property type="match status" value="1"/>
</dbReference>
<dbReference type="PANTHER" id="PTHR35561:SF1">
    <property type="entry name" value="RNA 2',3'-CYCLIC PHOSPHODIESTERASE"/>
    <property type="match status" value="1"/>
</dbReference>
<proteinExistence type="inferred from homology"/>
<feature type="active site" description="Proton donor" evidence="2">
    <location>
        <position position="46"/>
    </location>
</feature>
<dbReference type="Gene3D" id="3.90.1140.10">
    <property type="entry name" value="Cyclic phosphodiesterase"/>
    <property type="match status" value="1"/>
</dbReference>
<evidence type="ECO:0000313" key="4">
    <source>
        <dbReference type="Proteomes" id="UP000783287"/>
    </source>
</evidence>
<comment type="function">
    <text evidence="2">Hydrolyzes RNA 2',3'-cyclic phosphodiester to an RNA 2'-phosphomonoester.</text>
</comment>
<dbReference type="AlphaFoldDB" id="A0A955L5P1"/>
<evidence type="ECO:0000256" key="1">
    <source>
        <dbReference type="ARBA" id="ARBA00022801"/>
    </source>
</evidence>
<sequence length="198" mass="22790">MDNHLGSRVFLALFPDDKTLEATRDVVRSFKKEARNLRFLNLDQMHITLQFLGNSVSNDSIEYISEELERHKSELSPQVIRLTDVMFGFPGQRIPKLIYWDVESTNELKTFTRDVHGFIKDLELPDINPQKDHAKLIHHMTLGRVKNSASKSLAKNIKSIIQDINIDKVEFKATELAFVSSTLTNTGPVYRFIKKVSF</sequence>
<accession>A0A955L5P1</accession>
<feature type="active site" description="Proton acceptor" evidence="2">
    <location>
        <position position="139"/>
    </location>
</feature>
<dbReference type="InterPro" id="IPR009097">
    <property type="entry name" value="Cyclic_Pdiesterase"/>
</dbReference>
<dbReference type="GO" id="GO:0004113">
    <property type="term" value="F:2',3'-cyclic-nucleotide 3'-phosphodiesterase activity"/>
    <property type="evidence" value="ECO:0007669"/>
    <property type="project" value="InterPro"/>
</dbReference>
<dbReference type="Proteomes" id="UP000783287">
    <property type="component" value="Unassembled WGS sequence"/>
</dbReference>
<comment type="caution">
    <text evidence="3">The sequence shown here is derived from an EMBL/GenBank/DDBJ whole genome shotgun (WGS) entry which is preliminary data.</text>
</comment>
<feature type="short sequence motif" description="HXTX 2" evidence="2">
    <location>
        <begin position="139"/>
        <end position="142"/>
    </location>
</feature>
<dbReference type="InterPro" id="IPR004175">
    <property type="entry name" value="RNA_CPDase"/>
</dbReference>